<proteinExistence type="predicted"/>
<dbReference type="AlphaFoldDB" id="A0A1I7ERF3"/>
<dbReference type="RefSeq" id="WP_208620816.1">
    <property type="nucleotide sequence ID" value="NZ_FPBH01000057.1"/>
</dbReference>
<gene>
    <name evidence="1" type="ORF">SAMN05192563_10578</name>
</gene>
<organism evidence="1 2">
    <name type="scientific">Paraburkholderia aspalathi</name>
    <dbReference type="NCBI Taxonomy" id="1324617"/>
    <lineage>
        <taxon>Bacteria</taxon>
        <taxon>Pseudomonadati</taxon>
        <taxon>Pseudomonadota</taxon>
        <taxon>Betaproteobacteria</taxon>
        <taxon>Burkholderiales</taxon>
        <taxon>Burkholderiaceae</taxon>
        <taxon>Paraburkholderia</taxon>
    </lineage>
</organism>
<dbReference type="EMBL" id="FPBH01000057">
    <property type="protein sequence ID" value="SFU26497.1"/>
    <property type="molecule type" value="Genomic_DNA"/>
</dbReference>
<name>A0A1I7ERF3_9BURK</name>
<evidence type="ECO:0000313" key="2">
    <source>
        <dbReference type="Proteomes" id="UP000198844"/>
    </source>
</evidence>
<accession>A0A1I7ERF3</accession>
<protein>
    <submittedName>
        <fullName evidence="1">Uncharacterized protein</fullName>
    </submittedName>
</protein>
<dbReference type="Proteomes" id="UP000198844">
    <property type="component" value="Unassembled WGS sequence"/>
</dbReference>
<evidence type="ECO:0000313" key="1">
    <source>
        <dbReference type="EMBL" id="SFU26497.1"/>
    </source>
</evidence>
<sequence length="102" mass="10819">MPAHILVAAATADLLLGLPRSIGAGLPVATLRERIQVARQPVILMNLLATTRWATGAYTIYTYLAPFVARTTPLHGAATSCSPRALRRPSAATQWIASVRAA</sequence>
<reference evidence="1 2" key="1">
    <citation type="submission" date="2016-10" db="EMBL/GenBank/DDBJ databases">
        <authorList>
            <person name="de Groot N.N."/>
        </authorList>
    </citation>
    <scope>NUCLEOTIDE SEQUENCE [LARGE SCALE GENOMIC DNA]</scope>
    <source>
        <strain evidence="1 2">LMG 27731</strain>
    </source>
</reference>